<dbReference type="SMART" id="SM00295">
    <property type="entry name" value="B41"/>
    <property type="match status" value="1"/>
</dbReference>
<dbReference type="Gene3D" id="1.20.80.10">
    <property type="match status" value="1"/>
</dbReference>
<dbReference type="OrthoDB" id="6285196at2759"/>
<reference evidence="9" key="2">
    <citation type="submission" date="2019-09" db="UniProtKB">
        <authorList>
            <consortium name="WormBaseParasite"/>
        </authorList>
    </citation>
    <scope>IDENTIFICATION</scope>
</reference>
<dbReference type="SUPFAM" id="SSF50729">
    <property type="entry name" value="PH domain-like"/>
    <property type="match status" value="2"/>
</dbReference>
<evidence type="ECO:0000256" key="2">
    <source>
        <dbReference type="ARBA" id="ARBA00023054"/>
    </source>
</evidence>
<dbReference type="PROSITE" id="PS50003">
    <property type="entry name" value="PH_DOMAIN"/>
    <property type="match status" value="2"/>
</dbReference>
<evidence type="ECO:0000256" key="1">
    <source>
        <dbReference type="ARBA" id="ARBA00022737"/>
    </source>
</evidence>
<dbReference type="PANTHER" id="PTHR22903:SF8">
    <property type="entry name" value="MAX-1A"/>
    <property type="match status" value="1"/>
</dbReference>
<evidence type="ECO:0000256" key="3">
    <source>
        <dbReference type="SAM" id="MobiDB-lite"/>
    </source>
</evidence>
<feature type="domain" description="FERM" evidence="5">
    <location>
        <begin position="863"/>
        <end position="1088"/>
    </location>
</feature>
<dbReference type="Gene3D" id="3.10.20.90">
    <property type="entry name" value="Phosphatidylinositol 3-kinase Catalytic Subunit, Chain A, domain 1"/>
    <property type="match status" value="1"/>
</dbReference>
<dbReference type="Pfam" id="PF21989">
    <property type="entry name" value="RA_2"/>
    <property type="match status" value="1"/>
</dbReference>
<dbReference type="Gene3D" id="2.30.29.30">
    <property type="entry name" value="Pleckstrin-homology domain (PH domain)/Phosphotyrosine-binding domain (PTB)"/>
    <property type="match status" value="2"/>
</dbReference>
<dbReference type="SMART" id="SM00233">
    <property type="entry name" value="PH"/>
    <property type="match status" value="2"/>
</dbReference>
<feature type="compositionally biased region" description="Polar residues" evidence="3">
    <location>
        <begin position="326"/>
        <end position="348"/>
    </location>
</feature>
<dbReference type="InterPro" id="IPR011993">
    <property type="entry name" value="PH-like_dom_sf"/>
</dbReference>
<accession>A0A3P8DVW0</accession>
<dbReference type="PROSITE" id="PS50057">
    <property type="entry name" value="FERM_3"/>
    <property type="match status" value="1"/>
</dbReference>
<feature type="region of interest" description="Disordered" evidence="3">
    <location>
        <begin position="102"/>
        <end position="147"/>
    </location>
</feature>
<evidence type="ECO:0000259" key="4">
    <source>
        <dbReference type="PROSITE" id="PS50003"/>
    </source>
</evidence>
<dbReference type="Proteomes" id="UP000050761">
    <property type="component" value="Unassembled WGS sequence"/>
</dbReference>
<dbReference type="PANTHER" id="PTHR22903">
    <property type="entry name" value="PLEKHH PROTEIN"/>
    <property type="match status" value="1"/>
</dbReference>
<dbReference type="AlphaFoldDB" id="A0A183G036"/>
<dbReference type="SUPFAM" id="SSF47031">
    <property type="entry name" value="Second domain of FERM"/>
    <property type="match status" value="1"/>
</dbReference>
<feature type="region of interest" description="Disordered" evidence="3">
    <location>
        <begin position="606"/>
        <end position="626"/>
    </location>
</feature>
<protein>
    <submittedName>
        <fullName evidence="9">PH domain-containing protein</fullName>
    </submittedName>
</protein>
<dbReference type="CDD" id="cd17094">
    <property type="entry name" value="FERM_F1_Max1_like"/>
    <property type="match status" value="1"/>
</dbReference>
<dbReference type="PROSITE" id="PS51016">
    <property type="entry name" value="MYTH4"/>
    <property type="match status" value="1"/>
</dbReference>
<feature type="region of interest" description="Disordered" evidence="3">
    <location>
        <begin position="326"/>
        <end position="368"/>
    </location>
</feature>
<evidence type="ECO:0000259" key="6">
    <source>
        <dbReference type="PROSITE" id="PS51016"/>
    </source>
</evidence>
<dbReference type="InterPro" id="IPR001849">
    <property type="entry name" value="PH_domain"/>
</dbReference>
<feature type="domain" description="PH" evidence="4">
    <location>
        <begin position="415"/>
        <end position="536"/>
    </location>
</feature>
<dbReference type="WBParaSite" id="HPBE_0001442101-mRNA-1">
    <property type="protein sequence ID" value="HPBE_0001442101-mRNA-1"/>
    <property type="gene ID" value="HPBE_0001442101"/>
</dbReference>
<gene>
    <name evidence="7" type="ORF">HPBE_LOCUS14422</name>
</gene>
<dbReference type="SMART" id="SM00139">
    <property type="entry name" value="MyTH4"/>
    <property type="match status" value="1"/>
</dbReference>
<dbReference type="Pfam" id="PF00784">
    <property type="entry name" value="MyTH4"/>
    <property type="match status" value="1"/>
</dbReference>
<feature type="domain" description="MyTH4" evidence="6">
    <location>
        <begin position="701"/>
        <end position="852"/>
    </location>
</feature>
<proteinExistence type="predicted"/>
<sequence>MLKAREALCSRVAQAARSIPGPDSRADAERSGRGGTASVPVAVFYANGLKWMFGLEDQNERLRLQNLRCTTQLQMLRSFTEKSKQLKAEMAMSRSITGTLPVMRDNENRTSDDSGLTSDDTSERRHLGACTIDSTPRQQRKPGSGVHANLCRGAKLAIDDVGRLSSPTKPAVSVRLRKDSVEMEKGSSTSDSSPWEEKAKPIPVPRKLTGNNNFVLKLLVNGGMERDSLNSYADDYEFDVEDEIFDEIASPTDREGNTRYNGYVNLSDFVAIRDDMNIYSDIVKTPAERPALPEHKPKAWESRLLHLASECLSVSDCGDCDVPCTSNSPIQPASSNSTMAESPSSRRSCGSKLSVRSSPRALSLSSASPMTPDGLCYAVRDLSVDKASDDGYYTPPDASRHSGDIRTSLIPSFDTVEKSGYWNQMSDSRLKSLKRRFVVLKNNQLSFYRTAKHIAKGEDPLMKIAVADIISVAKISQQGSTYAFQLFTVKQLHSHIVSRIENPHFQLVTQSAKYQFMTESERTTHEWVSTINAVIKGSTLRDLATRCAPVEASISGWMTRVRCGHSKRVYASLVRQKLMFFKNAEDTVPCGFTQLKGARIMDKQKMSSDEYSGSSDEQNLDKSPQTMKKDTYSLSIEMANEDPLYIILRNTEEKEKWLYFLRAASGDAALCGSPFAILVQRMLAEGGAPDSPLWKDLLLTSCDDTPKDTLMEFDAADKKKALEIAKATYLFVSVLMRPIAAQYHIDLAQNILSTAMQHEFLRNEVYAQLIKLTSGSMPFSIQGWKLLAMAIPLFVPTQYSLLWLLKKHIARWCMKTGDESNMAEYCQCALERVLRVGCREAGPSRIETTSVLTRDPTSTKFPHSISVRLPNGQYQVVEFDGSTEIGQCLSSLCLKLGIRPALLSGYALYIDDPTTKGLQLLKGKQKLCDCLYEWEVRLRDVLRGRVSSDCAATLSLRMRHYWRHLTSNETAMEKSFLVWRMAEELVNARIPTSPQLADQLAALYAQLSYGDAPSNVMSDEQFAFITKQFYPAKMLDVACLKSLRSSLHSNWSELAGMGEADSIKVILQVSETGSMRSKSLGGQFSKVV</sequence>
<dbReference type="GO" id="GO:0005856">
    <property type="term" value="C:cytoskeleton"/>
    <property type="evidence" value="ECO:0007669"/>
    <property type="project" value="InterPro"/>
</dbReference>
<dbReference type="InterPro" id="IPR019748">
    <property type="entry name" value="FERM_central"/>
</dbReference>
<feature type="domain" description="PH" evidence="4">
    <location>
        <begin position="551"/>
        <end position="666"/>
    </location>
</feature>
<dbReference type="Pfam" id="PF00169">
    <property type="entry name" value="PH"/>
    <property type="match status" value="2"/>
</dbReference>
<keyword evidence="8" id="KW-1185">Reference proteome</keyword>
<dbReference type="InterPro" id="IPR038185">
    <property type="entry name" value="MyTH4_dom_sf"/>
</dbReference>
<reference evidence="7 8" key="1">
    <citation type="submission" date="2018-11" db="EMBL/GenBank/DDBJ databases">
        <authorList>
            <consortium name="Pathogen Informatics"/>
        </authorList>
    </citation>
    <scope>NUCLEOTIDE SEQUENCE [LARGE SCALE GENOMIC DNA]</scope>
</reference>
<accession>A0A183G036</accession>
<feature type="compositionally biased region" description="Polar residues" evidence="3">
    <location>
        <begin position="609"/>
        <end position="626"/>
    </location>
</feature>
<name>A0A183G036_HELPZ</name>
<dbReference type="InterPro" id="IPR000299">
    <property type="entry name" value="FERM_domain"/>
</dbReference>
<keyword evidence="2" id="KW-0175">Coiled coil</keyword>
<evidence type="ECO:0000313" key="8">
    <source>
        <dbReference type="Proteomes" id="UP000050761"/>
    </source>
</evidence>
<dbReference type="InterPro" id="IPR014352">
    <property type="entry name" value="FERM/acyl-CoA-bd_prot_sf"/>
</dbReference>
<evidence type="ECO:0000313" key="7">
    <source>
        <dbReference type="EMBL" id="VDO99585.1"/>
    </source>
</evidence>
<keyword evidence="1" id="KW-0677">Repeat</keyword>
<dbReference type="CDD" id="cd14473">
    <property type="entry name" value="FERM_B-lobe"/>
    <property type="match status" value="1"/>
</dbReference>
<dbReference type="InterPro" id="IPR000857">
    <property type="entry name" value="MyTH4_dom"/>
</dbReference>
<feature type="region of interest" description="Disordered" evidence="3">
    <location>
        <begin position="14"/>
        <end position="35"/>
    </location>
</feature>
<dbReference type="InterPro" id="IPR035963">
    <property type="entry name" value="FERM_2"/>
</dbReference>
<dbReference type="Gene3D" id="1.25.40.530">
    <property type="entry name" value="MyTH4 domain"/>
    <property type="match status" value="1"/>
</dbReference>
<dbReference type="EMBL" id="UZAH01028355">
    <property type="protein sequence ID" value="VDO99585.1"/>
    <property type="molecule type" value="Genomic_DNA"/>
</dbReference>
<feature type="compositionally biased region" description="Low complexity" evidence="3">
    <location>
        <begin position="356"/>
        <end position="368"/>
    </location>
</feature>
<dbReference type="InterPro" id="IPR019749">
    <property type="entry name" value="Band_41_domain"/>
</dbReference>
<evidence type="ECO:0000313" key="9">
    <source>
        <dbReference type="WBParaSite" id="HPBE_0001442101-mRNA-1"/>
    </source>
</evidence>
<organism evidence="8 9">
    <name type="scientific">Heligmosomoides polygyrus</name>
    <name type="common">Parasitic roundworm</name>
    <dbReference type="NCBI Taxonomy" id="6339"/>
    <lineage>
        <taxon>Eukaryota</taxon>
        <taxon>Metazoa</taxon>
        <taxon>Ecdysozoa</taxon>
        <taxon>Nematoda</taxon>
        <taxon>Chromadorea</taxon>
        <taxon>Rhabditida</taxon>
        <taxon>Rhabditina</taxon>
        <taxon>Rhabditomorpha</taxon>
        <taxon>Strongyloidea</taxon>
        <taxon>Heligmosomidae</taxon>
        <taxon>Heligmosomoides</taxon>
    </lineage>
</organism>
<feature type="region of interest" description="Disordered" evidence="3">
    <location>
        <begin position="178"/>
        <end position="204"/>
    </location>
</feature>
<evidence type="ECO:0000259" key="5">
    <source>
        <dbReference type="PROSITE" id="PS50057"/>
    </source>
</evidence>